<dbReference type="Proteomes" id="UP001415857">
    <property type="component" value="Unassembled WGS sequence"/>
</dbReference>
<evidence type="ECO:0000259" key="8">
    <source>
        <dbReference type="SMART" id="SM00645"/>
    </source>
</evidence>
<dbReference type="SMART" id="SM00645">
    <property type="entry name" value="Pept_C1"/>
    <property type="match status" value="1"/>
</dbReference>
<gene>
    <name evidence="10" type="ORF">L1049_023754</name>
</gene>
<dbReference type="Pfam" id="PF08246">
    <property type="entry name" value="Inhibitor_I29"/>
    <property type="match status" value="1"/>
</dbReference>
<keyword evidence="6" id="KW-1015">Disulfide bond</keyword>
<dbReference type="SUPFAM" id="SSF54001">
    <property type="entry name" value="Cysteine proteinases"/>
    <property type="match status" value="1"/>
</dbReference>
<feature type="compositionally biased region" description="Basic residues" evidence="7">
    <location>
        <begin position="15"/>
        <end position="24"/>
    </location>
</feature>
<dbReference type="CDD" id="cd02248">
    <property type="entry name" value="Peptidase_C1A"/>
    <property type="match status" value="1"/>
</dbReference>
<evidence type="ECO:0000256" key="6">
    <source>
        <dbReference type="ARBA" id="ARBA00023157"/>
    </source>
</evidence>
<dbReference type="SMART" id="SM00848">
    <property type="entry name" value="Inhibitor_I29"/>
    <property type="match status" value="1"/>
</dbReference>
<keyword evidence="2" id="KW-0645">Protease</keyword>
<evidence type="ECO:0000256" key="5">
    <source>
        <dbReference type="ARBA" id="ARBA00022807"/>
    </source>
</evidence>
<keyword evidence="4" id="KW-0378">Hydrolase</keyword>
<proteinExistence type="inferred from homology"/>
<dbReference type="Gene3D" id="3.90.70.10">
    <property type="entry name" value="Cysteine proteinases"/>
    <property type="match status" value="1"/>
</dbReference>
<keyword evidence="5" id="KW-0788">Thiol protease</keyword>
<dbReference type="PANTHER" id="PTHR12411">
    <property type="entry name" value="CYSTEINE PROTEASE FAMILY C1-RELATED"/>
    <property type="match status" value="1"/>
</dbReference>
<dbReference type="InterPro" id="IPR038765">
    <property type="entry name" value="Papain-like_cys_pep_sf"/>
</dbReference>
<feature type="region of interest" description="Disordered" evidence="7">
    <location>
        <begin position="1"/>
        <end position="24"/>
    </location>
</feature>
<dbReference type="InterPro" id="IPR039417">
    <property type="entry name" value="Peptidase_C1A_papain-like"/>
</dbReference>
<comment type="similarity">
    <text evidence="1">Belongs to the peptidase C1 family.</text>
</comment>
<evidence type="ECO:0000256" key="2">
    <source>
        <dbReference type="ARBA" id="ARBA00022670"/>
    </source>
</evidence>
<sequence length="420" mass="46374">MNKGLQCTTSNPCRRGSKTGYHNHSRQYKDKDEWEMRFGIYQSNVQFINFVNSQNLTFKLADNQFTDMTNDEFKSIYMGLRIDHGVPTMNESFRYDDYKDLPSSVDWVKKGAVTPIKYQGQCGSCWAFTAVAAVEGINKIKTGKLVSLSEQELLDCDSNNNGCNGGNEARAFNFIINNGGLTTEQDYPYTGTQGTCDQDKAANHVVSISGYKNVAANDEKSLQAAVAQQPVAVALDADGSDFQFYSQGILTGPCGKQINHGFTIVGYGEESGQKYWLAKNSWGTDWGENGYIRLALATTADPQITAAKDVKETRQNTKWETIHERLALLKCTSAEVMNKQEGTEISIFETSSSHSPSTSQASHGGSYCLKECLLDSSYHVDSVATFKRLFSQTQASKARPNTRGGEVPKLAGKVWANIQE</sequence>
<evidence type="ECO:0000313" key="10">
    <source>
        <dbReference type="EMBL" id="KAK9284578.1"/>
    </source>
</evidence>
<dbReference type="InterPro" id="IPR013201">
    <property type="entry name" value="Prot_inhib_I29"/>
</dbReference>
<evidence type="ECO:0000256" key="7">
    <source>
        <dbReference type="SAM" id="MobiDB-lite"/>
    </source>
</evidence>
<dbReference type="EMBL" id="JBBPBK010000005">
    <property type="protein sequence ID" value="KAK9284578.1"/>
    <property type="molecule type" value="Genomic_DNA"/>
</dbReference>
<dbReference type="InterPro" id="IPR000668">
    <property type="entry name" value="Peptidase_C1A_C"/>
</dbReference>
<evidence type="ECO:0000256" key="1">
    <source>
        <dbReference type="ARBA" id="ARBA00008455"/>
    </source>
</evidence>
<keyword evidence="3" id="KW-0732">Signal</keyword>
<feature type="compositionally biased region" description="Polar residues" evidence="7">
    <location>
        <begin position="1"/>
        <end position="12"/>
    </location>
</feature>
<evidence type="ECO:0000313" key="11">
    <source>
        <dbReference type="Proteomes" id="UP001415857"/>
    </source>
</evidence>
<dbReference type="GO" id="GO:0008234">
    <property type="term" value="F:cysteine-type peptidase activity"/>
    <property type="evidence" value="ECO:0007669"/>
    <property type="project" value="UniProtKB-KW"/>
</dbReference>
<evidence type="ECO:0000256" key="3">
    <source>
        <dbReference type="ARBA" id="ARBA00022729"/>
    </source>
</evidence>
<dbReference type="PRINTS" id="PR00705">
    <property type="entry name" value="PAPAIN"/>
</dbReference>
<accession>A0AAP0RUY6</accession>
<dbReference type="AlphaFoldDB" id="A0AAP0RUY6"/>
<feature type="domain" description="Peptidase C1A papain C-terminal" evidence="8">
    <location>
        <begin position="101"/>
        <end position="301"/>
    </location>
</feature>
<dbReference type="Pfam" id="PF00112">
    <property type="entry name" value="Peptidase_C1"/>
    <property type="match status" value="1"/>
</dbReference>
<dbReference type="InterPro" id="IPR013128">
    <property type="entry name" value="Peptidase_C1A"/>
</dbReference>
<dbReference type="GO" id="GO:0006508">
    <property type="term" value="P:proteolysis"/>
    <property type="evidence" value="ECO:0007669"/>
    <property type="project" value="UniProtKB-KW"/>
</dbReference>
<comment type="caution">
    <text evidence="10">The sequence shown here is derived from an EMBL/GenBank/DDBJ whole genome shotgun (WGS) entry which is preliminary data.</text>
</comment>
<keyword evidence="11" id="KW-1185">Reference proteome</keyword>
<dbReference type="FunFam" id="3.90.70.10:FF:000067">
    <property type="entry name" value="Senescence-specific cysteine protease"/>
    <property type="match status" value="1"/>
</dbReference>
<dbReference type="PROSITE" id="PS00139">
    <property type="entry name" value="THIOL_PROTEASE_CYS"/>
    <property type="match status" value="1"/>
</dbReference>
<dbReference type="InterPro" id="IPR000169">
    <property type="entry name" value="Pept_cys_AS"/>
</dbReference>
<reference evidence="10 11" key="1">
    <citation type="journal article" date="2024" name="Plant J.">
        <title>Genome sequences and population genomics reveal climatic adaptation and genomic divergence between two closely related sweetgum species.</title>
        <authorList>
            <person name="Xu W.Q."/>
            <person name="Ren C.Q."/>
            <person name="Zhang X.Y."/>
            <person name="Comes H.P."/>
            <person name="Liu X.H."/>
            <person name="Li Y.G."/>
            <person name="Kettle C.J."/>
            <person name="Jalonen R."/>
            <person name="Gaisberger H."/>
            <person name="Ma Y.Z."/>
            <person name="Qiu Y.X."/>
        </authorList>
    </citation>
    <scope>NUCLEOTIDE SEQUENCE [LARGE SCALE GENOMIC DNA]</scope>
    <source>
        <strain evidence="10">Hangzhou</strain>
    </source>
</reference>
<protein>
    <submittedName>
        <fullName evidence="10">Uncharacterized protein</fullName>
    </submittedName>
</protein>
<dbReference type="InterPro" id="IPR025661">
    <property type="entry name" value="Pept_asp_AS"/>
</dbReference>
<name>A0AAP0RUY6_LIQFO</name>
<evidence type="ECO:0000259" key="9">
    <source>
        <dbReference type="SMART" id="SM00848"/>
    </source>
</evidence>
<feature type="domain" description="Cathepsin propeptide inhibitor" evidence="9">
    <location>
        <begin position="22"/>
        <end position="73"/>
    </location>
</feature>
<organism evidence="10 11">
    <name type="scientific">Liquidambar formosana</name>
    <name type="common">Formosan gum</name>
    <dbReference type="NCBI Taxonomy" id="63359"/>
    <lineage>
        <taxon>Eukaryota</taxon>
        <taxon>Viridiplantae</taxon>
        <taxon>Streptophyta</taxon>
        <taxon>Embryophyta</taxon>
        <taxon>Tracheophyta</taxon>
        <taxon>Spermatophyta</taxon>
        <taxon>Magnoliopsida</taxon>
        <taxon>eudicotyledons</taxon>
        <taxon>Gunneridae</taxon>
        <taxon>Pentapetalae</taxon>
        <taxon>Saxifragales</taxon>
        <taxon>Altingiaceae</taxon>
        <taxon>Liquidambar</taxon>
    </lineage>
</organism>
<dbReference type="PROSITE" id="PS00640">
    <property type="entry name" value="THIOL_PROTEASE_ASN"/>
    <property type="match status" value="1"/>
</dbReference>
<evidence type="ECO:0000256" key="4">
    <source>
        <dbReference type="ARBA" id="ARBA00022801"/>
    </source>
</evidence>